<evidence type="ECO:0000313" key="29">
    <source>
        <dbReference type="Proteomes" id="UP000548082"/>
    </source>
</evidence>
<dbReference type="Proteomes" id="UP000529446">
    <property type="component" value="Unassembled WGS sequence"/>
</dbReference>
<keyword evidence="2" id="KW-0804">Transcription</keyword>
<dbReference type="EMBL" id="JNFA01000007">
    <property type="protein sequence ID" value="KGL43219.1"/>
    <property type="molecule type" value="Genomic_DNA"/>
</dbReference>
<evidence type="ECO:0000313" key="32">
    <source>
        <dbReference type="Proteomes" id="UP000574104"/>
    </source>
</evidence>
<dbReference type="SMART" id="SM00420">
    <property type="entry name" value="HTH_DEOR"/>
    <property type="match status" value="1"/>
</dbReference>
<dbReference type="Proteomes" id="UP000029844">
    <property type="component" value="Unassembled WGS sequence"/>
</dbReference>
<dbReference type="InterPro" id="IPR001034">
    <property type="entry name" value="DeoR_HTH"/>
</dbReference>
<evidence type="ECO:0000313" key="17">
    <source>
        <dbReference type="EMBL" id="MBC2245706.1"/>
    </source>
</evidence>
<evidence type="ECO:0000313" key="18">
    <source>
        <dbReference type="EMBL" id="MBC2373815.1"/>
    </source>
</evidence>
<dbReference type="SUPFAM" id="SSF46785">
    <property type="entry name" value="Winged helix' DNA-binding domain"/>
    <property type="match status" value="1"/>
</dbReference>
<dbReference type="SUPFAM" id="SSF100950">
    <property type="entry name" value="NagB/RpiA/CoA transferase-like"/>
    <property type="match status" value="1"/>
</dbReference>
<evidence type="ECO:0000313" key="26">
    <source>
        <dbReference type="Proteomes" id="UP000546244"/>
    </source>
</evidence>
<comment type="caution">
    <text evidence="4">The sequence shown here is derived from an EMBL/GenBank/DDBJ whole genome shotgun (WGS) entry which is preliminary data.</text>
</comment>
<dbReference type="InterPro" id="IPR036390">
    <property type="entry name" value="WH_DNA-bd_sf"/>
</dbReference>
<dbReference type="AlphaFoldDB" id="A0A099WBP3"/>
<dbReference type="Gene3D" id="1.10.10.10">
    <property type="entry name" value="Winged helix-like DNA-binding domain superfamily/Winged helix DNA-binding domain"/>
    <property type="match status" value="1"/>
</dbReference>
<dbReference type="Proteomes" id="UP000541955">
    <property type="component" value="Unassembled WGS sequence"/>
</dbReference>
<evidence type="ECO:0000313" key="19">
    <source>
        <dbReference type="Proteomes" id="UP000029844"/>
    </source>
</evidence>
<dbReference type="InterPro" id="IPR050313">
    <property type="entry name" value="Carb_Metab_HTH_regulators"/>
</dbReference>
<proteinExistence type="predicted"/>
<dbReference type="EMBL" id="JAARVD010000012">
    <property type="protein sequence ID" value="MBC1798511.1"/>
    <property type="molecule type" value="Genomic_DNA"/>
</dbReference>
<dbReference type="EMBL" id="JAARSH010000019">
    <property type="protein sequence ID" value="MBC1618083.1"/>
    <property type="molecule type" value="Genomic_DNA"/>
</dbReference>
<reference evidence="20 21" key="2">
    <citation type="submission" date="2020-03" db="EMBL/GenBank/DDBJ databases">
        <title>Soil Listeria distribution.</title>
        <authorList>
            <person name="Liao J."/>
            <person name="Wiedmann M."/>
        </authorList>
    </citation>
    <scope>NUCLEOTIDE SEQUENCE [LARGE SCALE GENOMIC DNA]</scope>
    <source>
        <strain evidence="16 31">FSL L7-0149</strain>
        <strain evidence="17 30">FSL L7-0153</strain>
        <strain evidence="14 20">FSL L7-0245</strain>
        <strain evidence="15 23">FSL L7-0259</strain>
        <strain evidence="13 21">FSL L7-0360</strain>
        <strain evidence="12 27">FSL L7-0435</strain>
        <strain evidence="10 22">FSL L7-0978</strain>
        <strain evidence="11 29">FSL L7-0990</strain>
        <strain evidence="9 28">FSL L7-1017</strain>
        <strain evidence="8 32">FSL L7-1299</strain>
        <strain evidence="6 24">FSL L7-1387</strain>
        <strain evidence="7 33">FSL L7-1427</strain>
        <strain evidence="5 25">FSL L7-1658</strain>
        <strain evidence="18 26">FSL L7-1850</strain>
    </source>
</reference>
<dbReference type="EMBL" id="JAARWW010000011">
    <property type="protein sequence ID" value="MBC2005471.1"/>
    <property type="molecule type" value="Genomic_DNA"/>
</dbReference>
<evidence type="ECO:0000313" key="11">
    <source>
        <dbReference type="EMBL" id="MBC1798511.1"/>
    </source>
</evidence>
<evidence type="ECO:0000256" key="1">
    <source>
        <dbReference type="ARBA" id="ARBA00023015"/>
    </source>
</evidence>
<accession>A0A099WBP3</accession>
<feature type="domain" description="HTH deoR-type" evidence="3">
    <location>
        <begin position="3"/>
        <end position="58"/>
    </location>
</feature>
<dbReference type="Proteomes" id="UP000553016">
    <property type="component" value="Unassembled WGS sequence"/>
</dbReference>
<dbReference type="Proteomes" id="UP000586951">
    <property type="component" value="Unassembled WGS sequence"/>
</dbReference>
<evidence type="ECO:0000313" key="27">
    <source>
        <dbReference type="Proteomes" id="UP000546806"/>
    </source>
</evidence>
<keyword evidence="19" id="KW-1185">Reference proteome</keyword>
<sequence>MLSIERKQAILNYVKNKKIASVAELSRHFNVHEVTIRRDLTTLENEKKLKRTHGGVMIEEKIISEPDFQKREEVQYEEKQRIAEYASSLIKDGDTIILDSGTTTGHIARSLTKRTKLTVITNDINVAAILRNTSIKVIVTGGVIYPETYMLNGMITEETLRNLHVHKAFVTTPAIDLEKGLMHYDEYLVPAKVQMLHSATEVFLVTDHTKFGRISLYKYADFSDITSIITGNELDTSLKDSFSEKGLIIHTV</sequence>
<evidence type="ECO:0000313" key="12">
    <source>
        <dbReference type="EMBL" id="MBC2005471.1"/>
    </source>
</evidence>
<evidence type="ECO:0000313" key="24">
    <source>
        <dbReference type="Proteomes" id="UP000541955"/>
    </source>
</evidence>
<evidence type="ECO:0000313" key="15">
    <source>
        <dbReference type="EMBL" id="MBC2178449.1"/>
    </source>
</evidence>
<dbReference type="EMBL" id="JAARYY010000015">
    <property type="protein sequence ID" value="MBC2245706.1"/>
    <property type="molecule type" value="Genomic_DNA"/>
</dbReference>
<dbReference type="Proteomes" id="UP000574104">
    <property type="component" value="Unassembled WGS sequence"/>
</dbReference>
<dbReference type="eggNOG" id="COG1349">
    <property type="taxonomic scope" value="Bacteria"/>
</dbReference>
<evidence type="ECO:0000313" key="6">
    <source>
        <dbReference type="EMBL" id="MBC1563723.1"/>
    </source>
</evidence>
<evidence type="ECO:0000313" key="13">
    <source>
        <dbReference type="EMBL" id="MBC2118344.1"/>
    </source>
</evidence>
<gene>
    <name evidence="4" type="ORF">EP57_03150</name>
    <name evidence="5" type="ORF">HB836_16285</name>
    <name evidence="6" type="ORF">HB902_16735</name>
    <name evidence="8" type="ORF">HB904_18060</name>
    <name evidence="7" type="ORF">HB907_17860</name>
    <name evidence="18" type="ORF">HBP98_17535</name>
    <name evidence="9" type="ORF">HCA46_17505</name>
    <name evidence="10" type="ORF">HCA52_16220</name>
    <name evidence="11" type="ORF">HCA55_17365</name>
    <name evidence="12" type="ORF">HCA78_16980</name>
    <name evidence="13" type="ORF">HCB06_17045</name>
    <name evidence="17" type="ORF">HCB25_16715</name>
    <name evidence="14" type="ORF">HCB26_16495</name>
    <name evidence="15" type="ORF">HCB27_17620</name>
    <name evidence="16" type="ORF">HCB35_17680</name>
</gene>
<evidence type="ECO:0000313" key="23">
    <source>
        <dbReference type="Proteomes" id="UP000541735"/>
    </source>
</evidence>
<dbReference type="EMBL" id="JAARYH010000012">
    <property type="protein sequence ID" value="MBC2168178.1"/>
    <property type="molecule type" value="Genomic_DNA"/>
</dbReference>
<dbReference type="PRINTS" id="PR00037">
    <property type="entry name" value="HTHLACR"/>
</dbReference>
<reference evidence="4 19" key="1">
    <citation type="submission" date="2014-05" db="EMBL/GenBank/DDBJ databases">
        <title>Novel Listeriaceae from food processing environments.</title>
        <authorList>
            <person name="den Bakker H.C."/>
        </authorList>
    </citation>
    <scope>NUCLEOTIDE SEQUENCE [LARGE SCALE GENOMIC DNA]</scope>
    <source>
        <strain evidence="4 19">FSL A5-0281</strain>
    </source>
</reference>
<dbReference type="InterPro" id="IPR036388">
    <property type="entry name" value="WH-like_DNA-bd_sf"/>
</dbReference>
<evidence type="ECO:0000313" key="9">
    <source>
        <dbReference type="EMBL" id="MBC1780621.1"/>
    </source>
</evidence>
<dbReference type="GO" id="GO:0003700">
    <property type="term" value="F:DNA-binding transcription factor activity"/>
    <property type="evidence" value="ECO:0007669"/>
    <property type="project" value="InterPro"/>
</dbReference>
<dbReference type="EMBL" id="JAARYD010000015">
    <property type="protein sequence ID" value="MBC2178449.1"/>
    <property type="molecule type" value="Genomic_DNA"/>
</dbReference>
<dbReference type="EMBL" id="JAARMV010000010">
    <property type="protein sequence ID" value="MBC2373815.1"/>
    <property type="molecule type" value="Genomic_DNA"/>
</dbReference>
<dbReference type="EMBL" id="JAARUV010000011">
    <property type="protein sequence ID" value="MBC1780621.1"/>
    <property type="molecule type" value="Genomic_DNA"/>
</dbReference>
<dbReference type="GeneID" id="58716423"/>
<dbReference type="EMBL" id="JAARVG010000022">
    <property type="protein sequence ID" value="MBC1794973.1"/>
    <property type="molecule type" value="Genomic_DNA"/>
</dbReference>
<evidence type="ECO:0000313" key="30">
    <source>
        <dbReference type="Proteomes" id="UP000550367"/>
    </source>
</evidence>
<keyword evidence="1" id="KW-0805">Transcription regulation</keyword>
<dbReference type="SMART" id="SM01134">
    <property type="entry name" value="DeoRC"/>
    <property type="match status" value="1"/>
</dbReference>
<dbReference type="Proteomes" id="UP000539064">
    <property type="component" value="Unassembled WGS sequence"/>
</dbReference>
<evidence type="ECO:0000313" key="28">
    <source>
        <dbReference type="Proteomes" id="UP000547643"/>
    </source>
</evidence>
<evidence type="ECO:0000313" key="25">
    <source>
        <dbReference type="Proteomes" id="UP000544413"/>
    </source>
</evidence>
<dbReference type="OrthoDB" id="9797223at2"/>
<evidence type="ECO:0000313" key="7">
    <source>
        <dbReference type="EMBL" id="MBC1567277.1"/>
    </source>
</evidence>
<dbReference type="PANTHER" id="PTHR30363:SF44">
    <property type="entry name" value="AGA OPERON TRANSCRIPTIONAL REPRESSOR-RELATED"/>
    <property type="match status" value="1"/>
</dbReference>
<dbReference type="Proteomes" id="UP000550367">
    <property type="component" value="Unassembled WGS sequence"/>
</dbReference>
<evidence type="ECO:0000256" key="2">
    <source>
        <dbReference type="ARBA" id="ARBA00023163"/>
    </source>
</evidence>
<evidence type="ECO:0000313" key="21">
    <source>
        <dbReference type="Proteomes" id="UP000529446"/>
    </source>
</evidence>
<dbReference type="InterPro" id="IPR014036">
    <property type="entry name" value="DeoR-like_C"/>
</dbReference>
<dbReference type="Proteomes" id="UP000548082">
    <property type="component" value="Unassembled WGS sequence"/>
</dbReference>
<evidence type="ECO:0000259" key="3">
    <source>
        <dbReference type="PROSITE" id="PS51000"/>
    </source>
</evidence>
<dbReference type="Proteomes" id="UP000544413">
    <property type="component" value="Unassembled WGS sequence"/>
</dbReference>
<dbReference type="PANTHER" id="PTHR30363">
    <property type="entry name" value="HTH-TYPE TRANSCRIPTIONAL REGULATOR SRLR-RELATED"/>
    <property type="match status" value="1"/>
</dbReference>
<organism evidence="4 19">
    <name type="scientific">Listeria booriae</name>
    <dbReference type="NCBI Taxonomy" id="1552123"/>
    <lineage>
        <taxon>Bacteria</taxon>
        <taxon>Bacillati</taxon>
        <taxon>Bacillota</taxon>
        <taxon>Bacilli</taxon>
        <taxon>Bacillales</taxon>
        <taxon>Listeriaceae</taxon>
        <taxon>Listeria</taxon>
    </lineage>
</organism>
<evidence type="ECO:0000313" key="4">
    <source>
        <dbReference type="EMBL" id="KGL43219.1"/>
    </source>
</evidence>
<dbReference type="EMBL" id="JAARRU010000011">
    <property type="protein sequence ID" value="MBC1567277.1"/>
    <property type="molecule type" value="Genomic_DNA"/>
</dbReference>
<dbReference type="STRING" id="1552123.EP57_03150"/>
<evidence type="ECO:0000313" key="8">
    <source>
        <dbReference type="EMBL" id="MBC1618083.1"/>
    </source>
</evidence>
<dbReference type="InterPro" id="IPR037171">
    <property type="entry name" value="NagB/RpiA_transferase-like"/>
</dbReference>
<dbReference type="Pfam" id="PF08220">
    <property type="entry name" value="HTH_DeoR"/>
    <property type="match status" value="1"/>
</dbReference>
<dbReference type="Proteomes" id="UP000546244">
    <property type="component" value="Unassembled WGS sequence"/>
</dbReference>
<evidence type="ECO:0000313" key="16">
    <source>
        <dbReference type="EMBL" id="MBC2242307.1"/>
    </source>
</evidence>
<protein>
    <submittedName>
        <fullName evidence="4">DeoR faimly transcriptional regulator</fullName>
    </submittedName>
    <submittedName>
        <fullName evidence="5">DeoR/GlpR transcriptional regulator</fullName>
    </submittedName>
</protein>
<evidence type="ECO:0000313" key="33">
    <source>
        <dbReference type="Proteomes" id="UP000586951"/>
    </source>
</evidence>
<dbReference type="Gene3D" id="3.40.50.1360">
    <property type="match status" value="1"/>
</dbReference>
<dbReference type="Proteomes" id="UP000541735">
    <property type="component" value="Unassembled WGS sequence"/>
</dbReference>
<evidence type="ECO:0000313" key="22">
    <source>
        <dbReference type="Proteomes" id="UP000539064"/>
    </source>
</evidence>
<dbReference type="Pfam" id="PF00455">
    <property type="entry name" value="DeoRC"/>
    <property type="match status" value="1"/>
</dbReference>
<dbReference type="EMBL" id="JAARPT010000014">
    <property type="protein sequence ID" value="MBC1403152.1"/>
    <property type="molecule type" value="Genomic_DNA"/>
</dbReference>
<dbReference type="EMBL" id="JAARXI010000016">
    <property type="protein sequence ID" value="MBC2118344.1"/>
    <property type="molecule type" value="Genomic_DNA"/>
</dbReference>
<evidence type="ECO:0000313" key="5">
    <source>
        <dbReference type="EMBL" id="MBC1403152.1"/>
    </source>
</evidence>
<evidence type="ECO:0000313" key="31">
    <source>
        <dbReference type="Proteomes" id="UP000553016"/>
    </source>
</evidence>
<evidence type="ECO:0000313" key="10">
    <source>
        <dbReference type="EMBL" id="MBC1794973.1"/>
    </source>
</evidence>
<dbReference type="RefSeq" id="WP_036084159.1">
    <property type="nucleotide sequence ID" value="NZ_CBCSHQ010000024.1"/>
</dbReference>
<dbReference type="EMBL" id="JAARRW010000013">
    <property type="protein sequence ID" value="MBC1563723.1"/>
    <property type="molecule type" value="Genomic_DNA"/>
</dbReference>
<evidence type="ECO:0000313" key="14">
    <source>
        <dbReference type="EMBL" id="MBC2168178.1"/>
    </source>
</evidence>
<evidence type="ECO:0000313" key="20">
    <source>
        <dbReference type="Proteomes" id="UP000519573"/>
    </source>
</evidence>
<dbReference type="Proteomes" id="UP000547643">
    <property type="component" value="Unassembled WGS sequence"/>
</dbReference>
<dbReference type="Proteomes" id="UP000546806">
    <property type="component" value="Unassembled WGS sequence"/>
</dbReference>
<name>A0A099WBP3_9LIST</name>
<dbReference type="Proteomes" id="UP000519573">
    <property type="component" value="Unassembled WGS sequence"/>
</dbReference>
<dbReference type="PROSITE" id="PS51000">
    <property type="entry name" value="HTH_DEOR_2"/>
    <property type="match status" value="1"/>
</dbReference>
<dbReference type="EMBL" id="JAARZA010000013">
    <property type="protein sequence ID" value="MBC2242307.1"/>
    <property type="molecule type" value="Genomic_DNA"/>
</dbReference>